<dbReference type="InterPro" id="IPR002559">
    <property type="entry name" value="Transposase_11"/>
</dbReference>
<dbReference type="OrthoDB" id="3867913at2"/>
<evidence type="ECO:0000313" key="4">
    <source>
        <dbReference type="EMBL" id="GER97944.1"/>
    </source>
</evidence>
<dbReference type="Pfam" id="PF01609">
    <property type="entry name" value="DDE_Tnp_1"/>
    <property type="match status" value="1"/>
</dbReference>
<keyword evidence="1" id="KW-0812">Transmembrane</keyword>
<keyword evidence="1" id="KW-1133">Transmembrane helix</keyword>
<dbReference type="Pfam" id="PF13808">
    <property type="entry name" value="DDE_Tnp_1_assoc"/>
    <property type="match status" value="1"/>
</dbReference>
<gene>
    <name evidence="4" type="primary">ydcC</name>
    <name evidence="4" type="ORF">Acor_00060</name>
</gene>
<dbReference type="GO" id="GO:0006313">
    <property type="term" value="P:DNA transposition"/>
    <property type="evidence" value="ECO:0007669"/>
    <property type="project" value="InterPro"/>
</dbReference>
<dbReference type="InterPro" id="IPR047647">
    <property type="entry name" value="ISAs1_transpos"/>
</dbReference>
<evidence type="ECO:0000259" key="3">
    <source>
        <dbReference type="Pfam" id="PF13808"/>
    </source>
</evidence>
<dbReference type="NCBIfam" id="NF033564">
    <property type="entry name" value="transpos_ISAs1"/>
    <property type="match status" value="1"/>
</dbReference>
<evidence type="ECO:0000256" key="1">
    <source>
        <dbReference type="SAM" id="Phobius"/>
    </source>
</evidence>
<comment type="caution">
    <text evidence="4">The sequence shown here is derived from an EMBL/GenBank/DDBJ whole genome shotgun (WGS) entry which is preliminary data.</text>
</comment>
<keyword evidence="1" id="KW-0472">Membrane</keyword>
<dbReference type="InterPro" id="IPR051698">
    <property type="entry name" value="Transposase_11-like"/>
</dbReference>
<evidence type="ECO:0000313" key="5">
    <source>
        <dbReference type="Proteomes" id="UP000334990"/>
    </source>
</evidence>
<dbReference type="GO" id="GO:0003677">
    <property type="term" value="F:DNA binding"/>
    <property type="evidence" value="ECO:0007669"/>
    <property type="project" value="InterPro"/>
</dbReference>
<dbReference type="PANTHER" id="PTHR30298">
    <property type="entry name" value="H REPEAT-ASSOCIATED PREDICTED TRANSPOSASE"/>
    <property type="match status" value="1"/>
</dbReference>
<evidence type="ECO:0000259" key="2">
    <source>
        <dbReference type="Pfam" id="PF01609"/>
    </source>
</evidence>
<dbReference type="AlphaFoldDB" id="A0A5M3VMD7"/>
<proteinExistence type="predicted"/>
<sequence length="408" mass="45077">MSVQCATPPVLSAITAIVSDADQHELSCDGEIVDMADLRQVWAHIPDPRDRRGRRHSLGLLLALVQAAIVSGATSYAAIRHWVARAPREVLAQLGARQDRRTGHYQAPHPDTVCRTIAQVNAASVDAAYAAHRASQLADLYDDPDELIPMTVDGKTQRGTAHGEAPARHRLGALLAEDGIMVATLDVGTKSNEITAFAPLLDQIPHVKNVVISADMLHCQRKHAHYLHRRGAFYLFPVGGNQPGLFDQLDALAWKDTPIEWTTYDRGHGRTEIRTIQVRPAPPGTRFPHVKQVFLLERHVYDLHWKPLSSVAVLGVTNLTATHAGPRRLAELVRGEWSIENKDHYVRDVALGEDRCRVRTASAPSILATMRSYAIGALRLLNHTNIAEGTRWARDDFMHPLIALGLTM</sequence>
<feature type="domain" description="H repeat-associated protein N-terminal" evidence="3">
    <location>
        <begin position="43"/>
        <end position="131"/>
    </location>
</feature>
<protein>
    <submittedName>
        <fullName evidence="4">H repeat-associated protein YdcC</fullName>
    </submittedName>
</protein>
<dbReference type="PANTHER" id="PTHR30298:SF0">
    <property type="entry name" value="PROTEIN YBFL-RELATED"/>
    <property type="match status" value="1"/>
</dbReference>
<dbReference type="GO" id="GO:0004803">
    <property type="term" value="F:transposase activity"/>
    <property type="evidence" value="ECO:0007669"/>
    <property type="project" value="InterPro"/>
</dbReference>
<accession>A0A5M3VMD7</accession>
<keyword evidence="5" id="KW-1185">Reference proteome</keyword>
<feature type="transmembrane region" description="Helical" evidence="1">
    <location>
        <begin position="58"/>
        <end position="79"/>
    </location>
</feature>
<dbReference type="EMBL" id="BLAD01000009">
    <property type="protein sequence ID" value="GER97944.1"/>
    <property type="molecule type" value="Genomic_DNA"/>
</dbReference>
<dbReference type="InterPro" id="IPR032806">
    <property type="entry name" value="YbfD_N"/>
</dbReference>
<dbReference type="Proteomes" id="UP000334990">
    <property type="component" value="Unassembled WGS sequence"/>
</dbReference>
<reference evidence="4 5" key="1">
    <citation type="submission" date="2019-10" db="EMBL/GenBank/DDBJ databases">
        <title>Whole genome shotgun sequence of Acrocarpospora corrugata NBRC 13972.</title>
        <authorList>
            <person name="Ichikawa N."/>
            <person name="Kimura A."/>
            <person name="Kitahashi Y."/>
            <person name="Komaki H."/>
            <person name="Oguchi A."/>
        </authorList>
    </citation>
    <scope>NUCLEOTIDE SEQUENCE [LARGE SCALE GENOMIC DNA]</scope>
    <source>
        <strain evidence="4 5">NBRC 13972</strain>
    </source>
</reference>
<organism evidence="4 5">
    <name type="scientific">Acrocarpospora corrugata</name>
    <dbReference type="NCBI Taxonomy" id="35763"/>
    <lineage>
        <taxon>Bacteria</taxon>
        <taxon>Bacillati</taxon>
        <taxon>Actinomycetota</taxon>
        <taxon>Actinomycetes</taxon>
        <taxon>Streptosporangiales</taxon>
        <taxon>Streptosporangiaceae</taxon>
        <taxon>Acrocarpospora</taxon>
    </lineage>
</organism>
<name>A0A5M3VMD7_9ACTN</name>
<feature type="domain" description="Transposase IS4-like" evidence="2">
    <location>
        <begin position="167"/>
        <end position="363"/>
    </location>
</feature>